<protein>
    <recommendedName>
        <fullName evidence="1">Putative adhesin Stv domain-containing protein</fullName>
    </recommendedName>
</protein>
<evidence type="ECO:0000313" key="3">
    <source>
        <dbReference type="Proteomes" id="UP000215767"/>
    </source>
</evidence>
<organism evidence="2 3">
    <name type="scientific">Bordetella genomosp. 11</name>
    <dbReference type="NCBI Taxonomy" id="1416808"/>
    <lineage>
        <taxon>Bacteria</taxon>
        <taxon>Pseudomonadati</taxon>
        <taxon>Pseudomonadota</taxon>
        <taxon>Betaproteobacteria</taxon>
        <taxon>Burkholderiales</taxon>
        <taxon>Alcaligenaceae</taxon>
        <taxon>Bordetella</taxon>
    </lineage>
</organism>
<gene>
    <name evidence="2" type="ORF">CAL28_16540</name>
</gene>
<evidence type="ECO:0000313" key="2">
    <source>
        <dbReference type="EMBL" id="OZI60967.1"/>
    </source>
</evidence>
<sequence length="132" mass="15578">MALHFYGPDYASVATVNIYRAFIEQEIDKRPYQIIRAGQTCSDYLLTKFQGASETFDHVRKCLPYYDVVTIETTPDQDWTERVQLSELLEHLRLKKHRYKRIHCFFCRSLSRLTEAEYPAVQPLVLPPYSAR</sequence>
<reference evidence="3" key="1">
    <citation type="submission" date="2017-05" db="EMBL/GenBank/DDBJ databases">
        <title>Complete and WGS of Bordetella genogroups.</title>
        <authorList>
            <person name="Spilker T."/>
            <person name="Lipuma J."/>
        </authorList>
    </citation>
    <scope>NUCLEOTIDE SEQUENCE [LARGE SCALE GENOMIC DNA]</scope>
    <source>
        <strain evidence="3">AU8856</strain>
    </source>
</reference>
<name>A0A261UHH7_9BORD</name>
<accession>A0A261UHH7</accession>
<dbReference type="EMBL" id="NEVS01000004">
    <property type="protein sequence ID" value="OZI60967.1"/>
    <property type="molecule type" value="Genomic_DNA"/>
</dbReference>
<dbReference type="AlphaFoldDB" id="A0A261UHH7"/>
<proteinExistence type="predicted"/>
<keyword evidence="3" id="KW-1185">Reference proteome</keyword>
<comment type="caution">
    <text evidence="2">The sequence shown here is derived from an EMBL/GenBank/DDBJ whole genome shotgun (WGS) entry which is preliminary data.</text>
</comment>
<dbReference type="Pfam" id="PF21527">
    <property type="entry name" value="Stv"/>
    <property type="match status" value="1"/>
</dbReference>
<evidence type="ECO:0000259" key="1">
    <source>
        <dbReference type="Pfam" id="PF21527"/>
    </source>
</evidence>
<dbReference type="Proteomes" id="UP000215767">
    <property type="component" value="Unassembled WGS sequence"/>
</dbReference>
<feature type="domain" description="Putative adhesin Stv" evidence="1">
    <location>
        <begin position="2"/>
        <end position="109"/>
    </location>
</feature>
<dbReference type="InterPro" id="IPR049002">
    <property type="entry name" value="Stv"/>
</dbReference>